<dbReference type="KEGG" id="ngv:CDO52_22780"/>
<dbReference type="InterPro" id="IPR052161">
    <property type="entry name" value="Mycobact_Acyl-CoA_DH"/>
</dbReference>
<dbReference type="InterPro" id="IPR046373">
    <property type="entry name" value="Acyl-CoA_Oxase/DH_mid-dom_sf"/>
</dbReference>
<dbReference type="InterPro" id="IPR013786">
    <property type="entry name" value="AcylCoA_DH/ox_N"/>
</dbReference>
<evidence type="ECO:0000313" key="11">
    <source>
        <dbReference type="Proteomes" id="UP000215005"/>
    </source>
</evidence>
<evidence type="ECO:0000259" key="7">
    <source>
        <dbReference type="Pfam" id="PF00441"/>
    </source>
</evidence>
<keyword evidence="3 6" id="KW-0285">Flavoprotein</keyword>
<keyword evidence="11" id="KW-1185">Reference proteome</keyword>
<dbReference type="SUPFAM" id="SSF56645">
    <property type="entry name" value="Acyl-CoA dehydrogenase NM domain-like"/>
    <property type="match status" value="1"/>
</dbReference>
<protein>
    <submittedName>
        <fullName evidence="10">Acyl-CoA dehydrogenase</fullName>
    </submittedName>
</protein>
<comment type="cofactor">
    <cofactor evidence="1 6">
        <name>FAD</name>
        <dbReference type="ChEBI" id="CHEBI:57692"/>
    </cofactor>
</comment>
<dbReference type="Pfam" id="PF02771">
    <property type="entry name" value="Acyl-CoA_dh_N"/>
    <property type="match status" value="1"/>
</dbReference>
<evidence type="ECO:0000256" key="6">
    <source>
        <dbReference type="RuleBase" id="RU362125"/>
    </source>
</evidence>
<keyword evidence="4 6" id="KW-0274">FAD</keyword>
<sequence length="391" mass="43245">MFIDLTEEQRELRDHLRAYLSAVMTPQERAHPTDPPAYKRVIRRMGRDGMLGWGWPTEYGGRGLGALEQQIFVNEVTRAEVPYPLVTLQTVGPALLHHGTPEQKQRFLPGILSGKIHFAIGYTEPEAGTDLASLRTTAVRADSGDFLINGQKIYTSGAHLADHIWLAARTDPEAPKHKGISILIADTAEPGFSWTPIVTADGHHHTNTTYYSDVHVPADRLVGELNRGWRLITDQLNHERLTLGPSGNIGHLYDRFLDWAQSTHRPDGADDRLLVDEPAVRRALGRVYAYLRVNELLNWQVASTIDTGWLGAADASANKIYGSERLQEVPRIIADTVSRYGDPADPRTRDLLARLDSGSKGALVMTFGGGVNEVQRELIATLGLGLPRAPR</sequence>
<dbReference type="PANTHER" id="PTHR43292">
    <property type="entry name" value="ACYL-COA DEHYDROGENASE"/>
    <property type="match status" value="1"/>
</dbReference>
<evidence type="ECO:0000256" key="4">
    <source>
        <dbReference type="ARBA" id="ARBA00022827"/>
    </source>
</evidence>
<dbReference type="InterPro" id="IPR037069">
    <property type="entry name" value="AcylCoA_DH/ox_N_sf"/>
</dbReference>
<dbReference type="GO" id="GO:0050660">
    <property type="term" value="F:flavin adenine dinucleotide binding"/>
    <property type="evidence" value="ECO:0007669"/>
    <property type="project" value="InterPro"/>
</dbReference>
<dbReference type="AlphaFoldDB" id="A0A223SB45"/>
<dbReference type="PANTHER" id="PTHR43292:SF3">
    <property type="entry name" value="ACYL-COA DEHYDROGENASE FADE29"/>
    <property type="match status" value="1"/>
</dbReference>
<evidence type="ECO:0000256" key="1">
    <source>
        <dbReference type="ARBA" id="ARBA00001974"/>
    </source>
</evidence>
<reference evidence="10 11" key="1">
    <citation type="submission" date="2017-08" db="EMBL/GenBank/DDBJ databases">
        <title>The complete genome sequence of Nocardiopsis gilva YIM 90087.</title>
        <authorList>
            <person name="Yin M."/>
            <person name="Tang S."/>
        </authorList>
    </citation>
    <scope>NUCLEOTIDE SEQUENCE [LARGE SCALE GENOMIC DNA]</scope>
    <source>
        <strain evidence="10 11">YIM 90087</strain>
    </source>
</reference>
<dbReference type="EMBL" id="CP022753">
    <property type="protein sequence ID" value="ASU85239.1"/>
    <property type="molecule type" value="Genomic_DNA"/>
</dbReference>
<dbReference type="Gene3D" id="2.40.110.10">
    <property type="entry name" value="Butyryl-CoA Dehydrogenase, subunit A, domain 2"/>
    <property type="match status" value="1"/>
</dbReference>
<dbReference type="Gene3D" id="1.20.140.10">
    <property type="entry name" value="Butyryl-CoA Dehydrogenase, subunit A, domain 3"/>
    <property type="match status" value="1"/>
</dbReference>
<evidence type="ECO:0000259" key="8">
    <source>
        <dbReference type="Pfam" id="PF02770"/>
    </source>
</evidence>
<dbReference type="InterPro" id="IPR036250">
    <property type="entry name" value="AcylCo_DH-like_C"/>
</dbReference>
<dbReference type="RefSeq" id="WP_094932688.1">
    <property type="nucleotide sequence ID" value="NZ_CP022753.1"/>
</dbReference>
<proteinExistence type="inferred from homology"/>
<organism evidence="10 11">
    <name type="scientific">Nocardiopsis gilva YIM 90087</name>
    <dbReference type="NCBI Taxonomy" id="1235441"/>
    <lineage>
        <taxon>Bacteria</taxon>
        <taxon>Bacillati</taxon>
        <taxon>Actinomycetota</taxon>
        <taxon>Actinomycetes</taxon>
        <taxon>Streptosporangiales</taxon>
        <taxon>Nocardiopsidaceae</taxon>
        <taxon>Nocardiopsis</taxon>
    </lineage>
</organism>
<dbReference type="GO" id="GO:0005886">
    <property type="term" value="C:plasma membrane"/>
    <property type="evidence" value="ECO:0007669"/>
    <property type="project" value="TreeGrafter"/>
</dbReference>
<evidence type="ECO:0000256" key="3">
    <source>
        <dbReference type="ARBA" id="ARBA00022630"/>
    </source>
</evidence>
<feature type="domain" description="Acyl-CoA oxidase/dehydrogenase middle" evidence="8">
    <location>
        <begin position="119"/>
        <end position="209"/>
    </location>
</feature>
<keyword evidence="5 6" id="KW-0560">Oxidoreductase</keyword>
<dbReference type="Pfam" id="PF02770">
    <property type="entry name" value="Acyl-CoA_dh_M"/>
    <property type="match status" value="1"/>
</dbReference>
<dbReference type="Proteomes" id="UP000215005">
    <property type="component" value="Chromosome"/>
</dbReference>
<evidence type="ECO:0000259" key="9">
    <source>
        <dbReference type="Pfam" id="PF02771"/>
    </source>
</evidence>
<dbReference type="GO" id="GO:0016627">
    <property type="term" value="F:oxidoreductase activity, acting on the CH-CH group of donors"/>
    <property type="evidence" value="ECO:0007669"/>
    <property type="project" value="InterPro"/>
</dbReference>
<dbReference type="OrthoDB" id="3778631at2"/>
<dbReference type="InterPro" id="IPR009075">
    <property type="entry name" value="AcylCo_DH/oxidase_C"/>
</dbReference>
<evidence type="ECO:0000256" key="5">
    <source>
        <dbReference type="ARBA" id="ARBA00023002"/>
    </source>
</evidence>
<dbReference type="InterPro" id="IPR006091">
    <property type="entry name" value="Acyl-CoA_Oxase/DH_mid-dom"/>
</dbReference>
<feature type="domain" description="Acyl-CoA dehydrogenase/oxidase C-terminal" evidence="7">
    <location>
        <begin position="226"/>
        <end position="380"/>
    </location>
</feature>
<accession>A0A223SB45</accession>
<evidence type="ECO:0000256" key="2">
    <source>
        <dbReference type="ARBA" id="ARBA00009347"/>
    </source>
</evidence>
<dbReference type="InterPro" id="IPR009100">
    <property type="entry name" value="AcylCoA_DH/oxidase_NM_dom_sf"/>
</dbReference>
<evidence type="ECO:0000313" key="10">
    <source>
        <dbReference type="EMBL" id="ASU85239.1"/>
    </source>
</evidence>
<feature type="domain" description="Acyl-CoA dehydrogenase/oxidase N-terminal" evidence="9">
    <location>
        <begin position="6"/>
        <end position="115"/>
    </location>
</feature>
<gene>
    <name evidence="10" type="ORF">CDO52_22780</name>
</gene>
<dbReference type="Pfam" id="PF00441">
    <property type="entry name" value="Acyl-CoA_dh_1"/>
    <property type="match status" value="1"/>
</dbReference>
<comment type="similarity">
    <text evidence="2 6">Belongs to the acyl-CoA dehydrogenase family.</text>
</comment>
<dbReference type="SUPFAM" id="SSF47203">
    <property type="entry name" value="Acyl-CoA dehydrogenase C-terminal domain-like"/>
    <property type="match status" value="1"/>
</dbReference>
<name>A0A223SB45_9ACTN</name>
<dbReference type="Gene3D" id="1.10.540.10">
    <property type="entry name" value="Acyl-CoA dehydrogenase/oxidase, N-terminal domain"/>
    <property type="match status" value="1"/>
</dbReference>